<protein>
    <submittedName>
        <fullName evidence="12">Protein TRANSPARENT TESTA 1</fullName>
    </submittedName>
</protein>
<dbReference type="InterPro" id="IPR036236">
    <property type="entry name" value="Znf_C2H2_sf"/>
</dbReference>
<comment type="subcellular location">
    <subcellularLocation>
        <location evidence="1">Nucleus</location>
    </subcellularLocation>
</comment>
<dbReference type="SUPFAM" id="SSF57667">
    <property type="entry name" value="beta-beta-alpha zinc fingers"/>
    <property type="match status" value="1"/>
</dbReference>
<evidence type="ECO:0000256" key="10">
    <source>
        <dbReference type="PROSITE-ProRule" id="PRU00042"/>
    </source>
</evidence>
<dbReference type="FunFam" id="3.30.160.60:FF:000100">
    <property type="entry name" value="Zinc finger 45-like"/>
    <property type="match status" value="1"/>
</dbReference>
<evidence type="ECO:0000313" key="12">
    <source>
        <dbReference type="EMBL" id="KAK1369192.1"/>
    </source>
</evidence>
<dbReference type="GO" id="GO:0003700">
    <property type="term" value="F:DNA-binding transcription factor activity"/>
    <property type="evidence" value="ECO:0007669"/>
    <property type="project" value="InterPro"/>
</dbReference>
<comment type="caution">
    <text evidence="12">The sequence shown here is derived from an EMBL/GenBank/DDBJ whole genome shotgun (WGS) entry which is preliminary data.</text>
</comment>
<dbReference type="InterPro" id="IPR055187">
    <property type="entry name" value="C2CH-3rd_BIRD-IDD"/>
</dbReference>
<evidence type="ECO:0000313" key="13">
    <source>
        <dbReference type="Proteomes" id="UP001237642"/>
    </source>
</evidence>
<keyword evidence="8" id="KW-0539">Nucleus</keyword>
<proteinExistence type="inferred from homology"/>
<evidence type="ECO:0000259" key="11">
    <source>
        <dbReference type="PROSITE" id="PS50157"/>
    </source>
</evidence>
<keyword evidence="6" id="KW-0805">Transcription regulation</keyword>
<evidence type="ECO:0000256" key="4">
    <source>
        <dbReference type="ARBA" id="ARBA00022771"/>
    </source>
</evidence>
<dbReference type="SMART" id="SM00355">
    <property type="entry name" value="ZnF_C2H2"/>
    <property type="match status" value="3"/>
</dbReference>
<evidence type="ECO:0000256" key="9">
    <source>
        <dbReference type="ARBA" id="ARBA00023452"/>
    </source>
</evidence>
<dbReference type="Pfam" id="PF22995">
    <property type="entry name" value="C2CH-3rd_BIRD-IDD"/>
    <property type="match status" value="1"/>
</dbReference>
<dbReference type="InterPro" id="IPR013087">
    <property type="entry name" value="Znf_C2H2_type"/>
</dbReference>
<keyword evidence="3" id="KW-0677">Repeat</keyword>
<dbReference type="PANTHER" id="PTHR45878">
    <property type="entry name" value="ZINC FINGER PROTEIN WIP2"/>
    <property type="match status" value="1"/>
</dbReference>
<dbReference type="InterPro" id="IPR059161">
    <property type="entry name" value="Znf-C2H2_STOP1/2_3rd"/>
</dbReference>
<comment type="similarity">
    <text evidence="9">Belongs to the WIP C2H2-type zinc-finger protein family.</text>
</comment>
<dbReference type="Pfam" id="PF00096">
    <property type="entry name" value="zf-C2H2"/>
    <property type="match status" value="1"/>
</dbReference>
<dbReference type="GO" id="GO:0005634">
    <property type="term" value="C:nucleus"/>
    <property type="evidence" value="ECO:0007669"/>
    <property type="project" value="UniProtKB-SubCell"/>
</dbReference>
<feature type="domain" description="C2H2-type" evidence="11">
    <location>
        <begin position="117"/>
        <end position="144"/>
    </location>
</feature>
<evidence type="ECO:0000256" key="7">
    <source>
        <dbReference type="ARBA" id="ARBA00023163"/>
    </source>
</evidence>
<keyword evidence="5" id="KW-0862">Zinc</keyword>
<accession>A0AAD8HN18</accession>
<dbReference type="GO" id="GO:0008270">
    <property type="term" value="F:zinc ion binding"/>
    <property type="evidence" value="ECO:0007669"/>
    <property type="project" value="UniProtKB-KW"/>
</dbReference>
<dbReference type="AlphaFoldDB" id="A0AAD8HN18"/>
<evidence type="ECO:0000256" key="5">
    <source>
        <dbReference type="ARBA" id="ARBA00022833"/>
    </source>
</evidence>
<dbReference type="Pfam" id="PF23115">
    <property type="entry name" value="zf-C2H2_STOP2_3rd"/>
    <property type="match status" value="1"/>
</dbReference>
<dbReference type="PANTHER" id="PTHR45878:SF11">
    <property type="entry name" value="PROTEIN TRANSPARENT TESTA 1-LIKE"/>
    <property type="match status" value="1"/>
</dbReference>
<dbReference type="Proteomes" id="UP001237642">
    <property type="component" value="Unassembled WGS sequence"/>
</dbReference>
<dbReference type="InterPro" id="IPR043584">
    <property type="entry name" value="WIP1/2/3/4/5/6"/>
</dbReference>
<organism evidence="12 13">
    <name type="scientific">Heracleum sosnowskyi</name>
    <dbReference type="NCBI Taxonomy" id="360622"/>
    <lineage>
        <taxon>Eukaryota</taxon>
        <taxon>Viridiplantae</taxon>
        <taxon>Streptophyta</taxon>
        <taxon>Embryophyta</taxon>
        <taxon>Tracheophyta</taxon>
        <taxon>Spermatophyta</taxon>
        <taxon>Magnoliopsida</taxon>
        <taxon>eudicotyledons</taxon>
        <taxon>Gunneridae</taxon>
        <taxon>Pentapetalae</taxon>
        <taxon>asterids</taxon>
        <taxon>campanulids</taxon>
        <taxon>Apiales</taxon>
        <taxon>Apiaceae</taxon>
        <taxon>Apioideae</taxon>
        <taxon>apioid superclade</taxon>
        <taxon>Tordylieae</taxon>
        <taxon>Tordyliinae</taxon>
        <taxon>Heracleum</taxon>
    </lineage>
</organism>
<keyword evidence="2" id="KW-0479">Metal-binding</keyword>
<reference evidence="12" key="1">
    <citation type="submission" date="2023-02" db="EMBL/GenBank/DDBJ databases">
        <title>Genome of toxic invasive species Heracleum sosnowskyi carries increased number of genes despite the absence of recent whole-genome duplications.</title>
        <authorList>
            <person name="Schelkunov M."/>
            <person name="Shtratnikova V."/>
            <person name="Makarenko M."/>
            <person name="Klepikova A."/>
            <person name="Omelchenko D."/>
            <person name="Novikova G."/>
            <person name="Obukhova E."/>
            <person name="Bogdanov V."/>
            <person name="Penin A."/>
            <person name="Logacheva M."/>
        </authorList>
    </citation>
    <scope>NUCLEOTIDE SEQUENCE</scope>
    <source>
        <strain evidence="12">Hsosn_3</strain>
        <tissue evidence="12">Leaf</tissue>
    </source>
</reference>
<keyword evidence="13" id="KW-1185">Reference proteome</keyword>
<evidence type="ECO:0000256" key="1">
    <source>
        <dbReference type="ARBA" id="ARBA00004123"/>
    </source>
</evidence>
<reference evidence="12" key="2">
    <citation type="submission" date="2023-05" db="EMBL/GenBank/DDBJ databases">
        <authorList>
            <person name="Schelkunov M.I."/>
        </authorList>
    </citation>
    <scope>NUCLEOTIDE SEQUENCE</scope>
    <source>
        <strain evidence="12">Hsosn_3</strain>
        <tissue evidence="12">Leaf</tissue>
    </source>
</reference>
<dbReference type="Gene3D" id="3.30.160.60">
    <property type="entry name" value="Classic Zinc Finger"/>
    <property type="match status" value="1"/>
</dbReference>
<keyword evidence="4 10" id="KW-0863">Zinc-finger</keyword>
<evidence type="ECO:0000256" key="6">
    <source>
        <dbReference type="ARBA" id="ARBA00023015"/>
    </source>
</evidence>
<evidence type="ECO:0000256" key="3">
    <source>
        <dbReference type="ARBA" id="ARBA00022737"/>
    </source>
</evidence>
<gene>
    <name evidence="12" type="ORF">POM88_035284</name>
</gene>
<dbReference type="PROSITE" id="PS50157">
    <property type="entry name" value="ZINC_FINGER_C2H2_2"/>
    <property type="match status" value="1"/>
</dbReference>
<evidence type="ECO:0000256" key="8">
    <source>
        <dbReference type="ARBA" id="ARBA00023242"/>
    </source>
</evidence>
<evidence type="ECO:0000256" key="2">
    <source>
        <dbReference type="ARBA" id="ARBA00022723"/>
    </source>
</evidence>
<name>A0AAD8HN18_9APIA</name>
<dbReference type="PROSITE" id="PS00028">
    <property type="entry name" value="ZINC_FINGER_C2H2_1"/>
    <property type="match status" value="1"/>
</dbReference>
<dbReference type="EMBL" id="JAUIZM010000008">
    <property type="protein sequence ID" value="KAK1369192.1"/>
    <property type="molecule type" value="Genomic_DNA"/>
</dbReference>
<sequence>MELSDGSFRLDSILPTSCNDNHTQLVDFFSREIRNFPESSSLSFLSSLRSQTPKHLMPDQNSFSSLHGDKEDLNVNLQIGLPVSTSESSSRYSSDHQPTTKYWIPSPAQILVGFTNFSCHICDKTFNRHNNLQMHMWGHGSQYRKGPESLKGVQPRAMLGIPCYCCEEGCKNNLNHPRAKPLKDFRTLQTHYKRKHGTKRFSCRKCGKCLAVKGDWRTHEKNCGKRWLCTCGSDFKHKRSLKDHIKAFGISGHAPICPSLDGVEMHEEFHHSVFI</sequence>
<keyword evidence="7" id="KW-0804">Transcription</keyword>